<accession>A0A388LW62</accession>
<evidence type="ECO:0000313" key="2">
    <source>
        <dbReference type="Proteomes" id="UP000265515"/>
    </source>
</evidence>
<evidence type="ECO:0000313" key="1">
    <source>
        <dbReference type="EMBL" id="GBG86567.1"/>
    </source>
</evidence>
<dbReference type="Pfam" id="PF04827">
    <property type="entry name" value="Plant_tran"/>
    <property type="match status" value="1"/>
</dbReference>
<sequence length="371" mass="41940">MRRGGEVPCAVMHGSGEAVTRRELSNREKGLLVSALTAVWRHMESTAELRRRASICRQKMEVAMKQAMVEPATSGVLWDAPFLMANTIIVGVLPRESPRWWIRRRTGGMWGDLCISDDATSEYFHEKLRMSKDLFYGIIAACNPYLQRQLTHYYVPLQPDHVVAYALYKWASGETFDSGTSSFGIGRATDITIVRDDARVLWNSSLFKRAVAGTLFDVEPIVLPRGVSTKGYLLGDNGSDPKTWMVFPYRGVEQQSDVAIFDGKQKAARGVVERAFGRLKGMRRLFLRHHKTNMENMPQQFPAVCIFHNLLIEARIDFDERVLLERDADGTEQMVDLGMYPPAAPVRQRRGDPATLALRDALRARMAILPH</sequence>
<proteinExistence type="predicted"/>
<comment type="caution">
    <text evidence="1">The sequence shown here is derived from an EMBL/GenBank/DDBJ whole genome shotgun (WGS) entry which is preliminary data.</text>
</comment>
<name>A0A388LW62_CHABU</name>
<organism evidence="1 2">
    <name type="scientific">Chara braunii</name>
    <name type="common">Braun's stonewort</name>
    <dbReference type="NCBI Taxonomy" id="69332"/>
    <lineage>
        <taxon>Eukaryota</taxon>
        <taxon>Viridiplantae</taxon>
        <taxon>Streptophyta</taxon>
        <taxon>Charophyceae</taxon>
        <taxon>Charales</taxon>
        <taxon>Characeae</taxon>
        <taxon>Chara</taxon>
    </lineage>
</organism>
<dbReference type="AlphaFoldDB" id="A0A388LW62"/>
<dbReference type="Proteomes" id="UP000265515">
    <property type="component" value="Unassembled WGS sequence"/>
</dbReference>
<reference evidence="1 2" key="1">
    <citation type="journal article" date="2018" name="Cell">
        <title>The Chara Genome: Secondary Complexity and Implications for Plant Terrestrialization.</title>
        <authorList>
            <person name="Nishiyama T."/>
            <person name="Sakayama H."/>
            <person name="Vries J.D."/>
            <person name="Buschmann H."/>
            <person name="Saint-Marcoux D."/>
            <person name="Ullrich K.K."/>
            <person name="Haas F.B."/>
            <person name="Vanderstraeten L."/>
            <person name="Becker D."/>
            <person name="Lang D."/>
            <person name="Vosolsobe S."/>
            <person name="Rombauts S."/>
            <person name="Wilhelmsson P.K.I."/>
            <person name="Janitza P."/>
            <person name="Kern R."/>
            <person name="Heyl A."/>
            <person name="Rumpler F."/>
            <person name="Villalobos L.I.A.C."/>
            <person name="Clay J.M."/>
            <person name="Skokan R."/>
            <person name="Toyoda A."/>
            <person name="Suzuki Y."/>
            <person name="Kagoshima H."/>
            <person name="Schijlen E."/>
            <person name="Tajeshwar N."/>
            <person name="Catarino B."/>
            <person name="Hetherington A.J."/>
            <person name="Saltykova A."/>
            <person name="Bonnot C."/>
            <person name="Breuninger H."/>
            <person name="Symeonidi A."/>
            <person name="Radhakrishnan G.V."/>
            <person name="Van Nieuwerburgh F."/>
            <person name="Deforce D."/>
            <person name="Chang C."/>
            <person name="Karol K.G."/>
            <person name="Hedrich R."/>
            <person name="Ulvskov P."/>
            <person name="Glockner G."/>
            <person name="Delwiche C.F."/>
            <person name="Petrasek J."/>
            <person name="Van de Peer Y."/>
            <person name="Friml J."/>
            <person name="Beilby M."/>
            <person name="Dolan L."/>
            <person name="Kohara Y."/>
            <person name="Sugano S."/>
            <person name="Fujiyama A."/>
            <person name="Delaux P.-M."/>
            <person name="Quint M."/>
            <person name="TheiBen G."/>
            <person name="Hagemann M."/>
            <person name="Harholt J."/>
            <person name="Dunand C."/>
            <person name="Zachgo S."/>
            <person name="Langdale J."/>
            <person name="Maumus F."/>
            <person name="Straeten D.V.D."/>
            <person name="Gould S.B."/>
            <person name="Rensing S.A."/>
        </authorList>
    </citation>
    <scope>NUCLEOTIDE SEQUENCE [LARGE SCALE GENOMIC DNA]</scope>
    <source>
        <strain evidence="1 2">S276</strain>
    </source>
</reference>
<protein>
    <submittedName>
        <fullName evidence="1">Uncharacterized protein</fullName>
    </submittedName>
</protein>
<dbReference type="Gramene" id="GBG86567">
    <property type="protein sequence ID" value="GBG86567"/>
    <property type="gene ID" value="CBR_g41629"/>
</dbReference>
<gene>
    <name evidence="1" type="ORF">CBR_g41629</name>
</gene>
<keyword evidence="2" id="KW-1185">Reference proteome</keyword>
<dbReference type="EMBL" id="BFEA01000570">
    <property type="protein sequence ID" value="GBG86567.1"/>
    <property type="molecule type" value="Genomic_DNA"/>
</dbReference>
<dbReference type="InterPro" id="IPR006912">
    <property type="entry name" value="Harbinger_derived_prot"/>
</dbReference>